<name>A0ABR1CFT4_NECAM</name>
<dbReference type="EMBL" id="JAVFWL010000002">
    <property type="protein sequence ID" value="KAK6737293.1"/>
    <property type="molecule type" value="Genomic_DNA"/>
</dbReference>
<evidence type="ECO:0000313" key="2">
    <source>
        <dbReference type="Proteomes" id="UP001303046"/>
    </source>
</evidence>
<evidence type="ECO:0000313" key="1">
    <source>
        <dbReference type="EMBL" id="KAK6737293.1"/>
    </source>
</evidence>
<comment type="caution">
    <text evidence="1">The sequence shown here is derived from an EMBL/GenBank/DDBJ whole genome shotgun (WGS) entry which is preliminary data.</text>
</comment>
<organism evidence="1 2">
    <name type="scientific">Necator americanus</name>
    <name type="common">Human hookworm</name>
    <dbReference type="NCBI Taxonomy" id="51031"/>
    <lineage>
        <taxon>Eukaryota</taxon>
        <taxon>Metazoa</taxon>
        <taxon>Ecdysozoa</taxon>
        <taxon>Nematoda</taxon>
        <taxon>Chromadorea</taxon>
        <taxon>Rhabditida</taxon>
        <taxon>Rhabditina</taxon>
        <taxon>Rhabditomorpha</taxon>
        <taxon>Strongyloidea</taxon>
        <taxon>Ancylostomatidae</taxon>
        <taxon>Bunostominae</taxon>
        <taxon>Necator</taxon>
    </lineage>
</organism>
<accession>A0ABR1CFT4</accession>
<gene>
    <name evidence="1" type="primary">Necator_chrII.g7575</name>
    <name evidence="1" type="ORF">RB195_019781</name>
</gene>
<proteinExistence type="predicted"/>
<reference evidence="1 2" key="1">
    <citation type="submission" date="2023-08" db="EMBL/GenBank/DDBJ databases">
        <title>A Necator americanus chromosomal reference genome.</title>
        <authorList>
            <person name="Ilik V."/>
            <person name="Petrzelkova K.J."/>
            <person name="Pardy F."/>
            <person name="Fuh T."/>
            <person name="Niatou-Singa F.S."/>
            <person name="Gouil Q."/>
            <person name="Baker L."/>
            <person name="Ritchie M.E."/>
            <person name="Jex A.R."/>
            <person name="Gazzola D."/>
            <person name="Li H."/>
            <person name="Toshio Fujiwara R."/>
            <person name="Zhan B."/>
            <person name="Aroian R.V."/>
            <person name="Pafco B."/>
            <person name="Schwarz E.M."/>
        </authorList>
    </citation>
    <scope>NUCLEOTIDE SEQUENCE [LARGE SCALE GENOMIC DNA]</scope>
    <source>
        <strain evidence="1 2">Aroian</strain>
        <tissue evidence="1">Whole animal</tissue>
    </source>
</reference>
<protein>
    <submittedName>
        <fullName evidence="1">Uncharacterized protein</fullName>
    </submittedName>
</protein>
<dbReference type="Proteomes" id="UP001303046">
    <property type="component" value="Unassembled WGS sequence"/>
</dbReference>
<sequence>MYFCPSLSQNSRKSVVRGRNSVAINIFCSGLRFDVVRTAWQHFHGFTPPGASSCPESAKESGQGHSFREIGVEVMSPHLKGRLIRQAHEVGNPPEKTDEHQTNCQLTSKYHLLLERNRQPRFSLFIPTKKTERYCQIEPSLV</sequence>
<keyword evidence="2" id="KW-1185">Reference proteome</keyword>